<evidence type="ECO:0000313" key="2">
    <source>
        <dbReference type="EMBL" id="KAH9325947.1"/>
    </source>
</evidence>
<feature type="compositionally biased region" description="Polar residues" evidence="1">
    <location>
        <begin position="38"/>
        <end position="55"/>
    </location>
</feature>
<dbReference type="EMBL" id="JAHRHJ020000002">
    <property type="protein sequence ID" value="KAH9325947.1"/>
    <property type="molecule type" value="Genomic_DNA"/>
</dbReference>
<name>A0AA38GMF8_TAXCH</name>
<dbReference type="AlphaFoldDB" id="A0AA38GMF8"/>
<comment type="caution">
    <text evidence="2">The sequence shown here is derived from an EMBL/GenBank/DDBJ whole genome shotgun (WGS) entry which is preliminary data.</text>
</comment>
<protein>
    <submittedName>
        <fullName evidence="2">Uncharacterized protein</fullName>
    </submittedName>
</protein>
<gene>
    <name evidence="2" type="ORF">KI387_006125</name>
</gene>
<reference evidence="2 3" key="1">
    <citation type="journal article" date="2021" name="Nat. Plants">
        <title>The Taxus genome provides insights into paclitaxel biosynthesis.</title>
        <authorList>
            <person name="Xiong X."/>
            <person name="Gou J."/>
            <person name="Liao Q."/>
            <person name="Li Y."/>
            <person name="Zhou Q."/>
            <person name="Bi G."/>
            <person name="Li C."/>
            <person name="Du R."/>
            <person name="Wang X."/>
            <person name="Sun T."/>
            <person name="Guo L."/>
            <person name="Liang H."/>
            <person name="Lu P."/>
            <person name="Wu Y."/>
            <person name="Zhang Z."/>
            <person name="Ro D.K."/>
            <person name="Shang Y."/>
            <person name="Huang S."/>
            <person name="Yan J."/>
        </authorList>
    </citation>
    <scope>NUCLEOTIDE SEQUENCE [LARGE SCALE GENOMIC DNA]</scope>
    <source>
        <strain evidence="2">Ta-2019</strain>
    </source>
</reference>
<evidence type="ECO:0000313" key="3">
    <source>
        <dbReference type="Proteomes" id="UP000824469"/>
    </source>
</evidence>
<evidence type="ECO:0000256" key="1">
    <source>
        <dbReference type="SAM" id="MobiDB-lite"/>
    </source>
</evidence>
<dbReference type="Proteomes" id="UP000824469">
    <property type="component" value="Unassembled WGS sequence"/>
</dbReference>
<accession>A0AA38GMF8</accession>
<feature type="non-terminal residue" evidence="2">
    <location>
        <position position="66"/>
    </location>
</feature>
<sequence>HQGAVRPKMPPGGPRSNGTSGTNVRGGRELASSAEKGNFSTGDNRAVGTQGTRKASSAEGRRKMAN</sequence>
<keyword evidence="3" id="KW-1185">Reference proteome</keyword>
<organism evidence="2 3">
    <name type="scientific">Taxus chinensis</name>
    <name type="common">Chinese yew</name>
    <name type="synonym">Taxus wallichiana var. chinensis</name>
    <dbReference type="NCBI Taxonomy" id="29808"/>
    <lineage>
        <taxon>Eukaryota</taxon>
        <taxon>Viridiplantae</taxon>
        <taxon>Streptophyta</taxon>
        <taxon>Embryophyta</taxon>
        <taxon>Tracheophyta</taxon>
        <taxon>Spermatophyta</taxon>
        <taxon>Pinopsida</taxon>
        <taxon>Pinidae</taxon>
        <taxon>Conifers II</taxon>
        <taxon>Cupressales</taxon>
        <taxon>Taxaceae</taxon>
        <taxon>Taxus</taxon>
    </lineage>
</organism>
<proteinExistence type="predicted"/>
<feature type="region of interest" description="Disordered" evidence="1">
    <location>
        <begin position="1"/>
        <end position="66"/>
    </location>
</feature>
<feature type="non-terminal residue" evidence="2">
    <location>
        <position position="1"/>
    </location>
</feature>